<name>A0A4V3NZ74_9BACT</name>
<evidence type="ECO:0000313" key="2">
    <source>
        <dbReference type="EMBL" id="TGU70232.1"/>
    </source>
</evidence>
<evidence type="ECO:0008006" key="4">
    <source>
        <dbReference type="Google" id="ProtNLM"/>
    </source>
</evidence>
<accession>A0A4V3NZ74</accession>
<reference evidence="2 3" key="1">
    <citation type="submission" date="2019-04" db="EMBL/GenBank/DDBJ databases">
        <title>Geobacter oryzae sp. nov., ferric-reducing bacteria isolated from paddy soil.</title>
        <authorList>
            <person name="Xu Z."/>
            <person name="Masuda Y."/>
            <person name="Itoh H."/>
            <person name="Senoo K."/>
        </authorList>
    </citation>
    <scope>NUCLEOTIDE SEQUENCE [LARGE SCALE GENOMIC DNA]</scope>
    <source>
        <strain evidence="2 3">Red111</strain>
    </source>
</reference>
<keyword evidence="1" id="KW-0732">Signal</keyword>
<gene>
    <name evidence="2" type="ORF">E4633_18710</name>
</gene>
<evidence type="ECO:0000313" key="3">
    <source>
        <dbReference type="Proteomes" id="UP000306416"/>
    </source>
</evidence>
<dbReference type="RefSeq" id="WP_135872591.1">
    <property type="nucleotide sequence ID" value="NZ_SRSC01000005.1"/>
</dbReference>
<dbReference type="PROSITE" id="PS51257">
    <property type="entry name" value="PROKAR_LIPOPROTEIN"/>
    <property type="match status" value="1"/>
</dbReference>
<feature type="chain" id="PRO_5020521549" description="Lipoprotein" evidence="1">
    <location>
        <begin position="23"/>
        <end position="255"/>
    </location>
</feature>
<dbReference type="Proteomes" id="UP000306416">
    <property type="component" value="Unassembled WGS sequence"/>
</dbReference>
<dbReference type="AlphaFoldDB" id="A0A4V3NZ74"/>
<keyword evidence="3" id="KW-1185">Reference proteome</keyword>
<feature type="signal peptide" evidence="1">
    <location>
        <begin position="1"/>
        <end position="22"/>
    </location>
</feature>
<proteinExistence type="predicted"/>
<sequence>MKKTAMRIAVGLVAVAAMTGCAGTTKNARVAREPQSAPAEAPVPEPVLEGKVVDMVNVDSYTYLLIEKDGRSTWSAIPLSDVKTGEQIALVPGIDMVNFKSMTLGRTFPYIHFSAGVKGGKPYAVPQQKDPAGQTAGMPTNHPALNQAAGDAKAAGAMPANHPPMEQPAAEAKPAYQPVLSGKVVETLDSNGYTYVCLEKDGRKTWAAIPVTKLKNGADISIFPGNIMPSFTSKSLKRTFENIVFSRGLVLDEDQ</sequence>
<dbReference type="EMBL" id="SRSC01000005">
    <property type="protein sequence ID" value="TGU70232.1"/>
    <property type="molecule type" value="Genomic_DNA"/>
</dbReference>
<comment type="caution">
    <text evidence="2">The sequence shown here is derived from an EMBL/GenBank/DDBJ whole genome shotgun (WGS) entry which is preliminary data.</text>
</comment>
<organism evidence="2 3">
    <name type="scientific">Geomonas terrae</name>
    <dbReference type="NCBI Taxonomy" id="2562681"/>
    <lineage>
        <taxon>Bacteria</taxon>
        <taxon>Pseudomonadati</taxon>
        <taxon>Thermodesulfobacteriota</taxon>
        <taxon>Desulfuromonadia</taxon>
        <taxon>Geobacterales</taxon>
        <taxon>Geobacteraceae</taxon>
        <taxon>Geomonas</taxon>
    </lineage>
</organism>
<protein>
    <recommendedName>
        <fullName evidence="4">Lipoprotein</fullName>
    </recommendedName>
</protein>
<evidence type="ECO:0000256" key="1">
    <source>
        <dbReference type="SAM" id="SignalP"/>
    </source>
</evidence>